<dbReference type="AlphaFoldDB" id="A0A2S4M0S2"/>
<organism evidence="2 3">
    <name type="scientific">Bosea psychrotolerans</name>
    <dbReference type="NCBI Taxonomy" id="1871628"/>
    <lineage>
        <taxon>Bacteria</taxon>
        <taxon>Pseudomonadati</taxon>
        <taxon>Pseudomonadota</taxon>
        <taxon>Alphaproteobacteria</taxon>
        <taxon>Hyphomicrobiales</taxon>
        <taxon>Boseaceae</taxon>
        <taxon>Bosea</taxon>
    </lineage>
</organism>
<keyword evidence="1" id="KW-0732">Signal</keyword>
<gene>
    <name evidence="2" type="ORF">CYD53_11570</name>
</gene>
<dbReference type="InterPro" id="IPR006311">
    <property type="entry name" value="TAT_signal"/>
</dbReference>
<evidence type="ECO:0000313" key="3">
    <source>
        <dbReference type="Proteomes" id="UP000236919"/>
    </source>
</evidence>
<keyword evidence="3" id="KW-1185">Reference proteome</keyword>
<dbReference type="SUPFAM" id="SSF53850">
    <property type="entry name" value="Periplasmic binding protein-like II"/>
    <property type="match status" value="1"/>
</dbReference>
<dbReference type="Pfam" id="PF13379">
    <property type="entry name" value="NMT1_2"/>
    <property type="match status" value="1"/>
</dbReference>
<accession>A0A2S4M0S2</accession>
<dbReference type="RefSeq" id="WP_103720170.1">
    <property type="nucleotide sequence ID" value="NZ_PQFZ01000015.1"/>
</dbReference>
<feature type="signal peptide" evidence="1">
    <location>
        <begin position="1"/>
        <end position="28"/>
    </location>
</feature>
<dbReference type="PROSITE" id="PS51318">
    <property type="entry name" value="TAT"/>
    <property type="match status" value="1"/>
</dbReference>
<reference evidence="2 3" key="1">
    <citation type="submission" date="2018-01" db="EMBL/GenBank/DDBJ databases">
        <title>Genomic Encyclopedia of Type Strains, Phase III (KMG-III): the genomes of soil and plant-associated and newly described type strains.</title>
        <authorList>
            <person name="Whitman W."/>
        </authorList>
    </citation>
    <scope>NUCLEOTIDE SEQUENCE [LARGE SCALE GENOMIC DNA]</scope>
    <source>
        <strain evidence="2 3">1131</strain>
    </source>
</reference>
<dbReference type="PANTHER" id="PTHR30024">
    <property type="entry name" value="ALIPHATIC SULFONATES-BINDING PROTEIN-RELATED"/>
    <property type="match status" value="1"/>
</dbReference>
<sequence length="335" mass="35550">MKQISRRAALTGSLATLAVGALPLRARAATTVTIAMQNGIGYLPIIVADALGLFGKAVEAAGAPTTQVVVKKFSGAPAINDGLLSNTIQLGAMGTPGMLVAWEKTRGSYDIKGLTPLSMGRYSLYTSRPEVKTVADFPETSRIAVTALNTPQAILLRMAAEKQLGEAGIRRFDKMMVSLPHPDAATMMISGSATIDGYFANDPFITVLEANPKLHVVTTSEEILGHPATSGLLATTGKFVSEQPAIARGIVAAIAQAEDFIKAKPAEAGEIYLKSEPFNLSKDALTAMIRDNKWSTEPHGIMAYATFMAKIRMLKNPPTRWQDTFFAPIAAGTGD</sequence>
<dbReference type="Gene3D" id="3.40.190.10">
    <property type="entry name" value="Periplasmic binding protein-like II"/>
    <property type="match status" value="2"/>
</dbReference>
<feature type="chain" id="PRO_5015602767" evidence="1">
    <location>
        <begin position="29"/>
        <end position="335"/>
    </location>
</feature>
<dbReference type="PANTHER" id="PTHR30024:SF2">
    <property type="entry name" value="ABC TRANSPORTER SUBSTRATE-BINDING PROTEIN"/>
    <property type="match status" value="1"/>
</dbReference>
<name>A0A2S4M0S2_9HYPH</name>
<proteinExistence type="predicted"/>
<evidence type="ECO:0000256" key="1">
    <source>
        <dbReference type="SAM" id="SignalP"/>
    </source>
</evidence>
<dbReference type="EMBL" id="PQFZ01000015">
    <property type="protein sequence ID" value="POR48322.1"/>
    <property type="molecule type" value="Genomic_DNA"/>
</dbReference>
<protein>
    <submittedName>
        <fullName evidence="2">NitT/TauT family transport system substrate-binding protein</fullName>
    </submittedName>
</protein>
<dbReference type="Proteomes" id="UP000236919">
    <property type="component" value="Unassembled WGS sequence"/>
</dbReference>
<dbReference type="OrthoDB" id="6788250at2"/>
<comment type="caution">
    <text evidence="2">The sequence shown here is derived from an EMBL/GenBank/DDBJ whole genome shotgun (WGS) entry which is preliminary data.</text>
</comment>
<evidence type="ECO:0000313" key="2">
    <source>
        <dbReference type="EMBL" id="POR48322.1"/>
    </source>
</evidence>